<dbReference type="EMBL" id="BMES01000002">
    <property type="protein sequence ID" value="GGH25829.1"/>
    <property type="molecule type" value="Genomic_DNA"/>
</dbReference>
<reference evidence="4" key="1">
    <citation type="journal article" date="2014" name="Int. J. Syst. Evol. Microbiol.">
        <title>Complete genome sequence of Corynebacterium casei LMG S-19264T (=DSM 44701T), isolated from a smear-ripened cheese.</title>
        <authorList>
            <consortium name="US DOE Joint Genome Institute (JGI-PGF)"/>
            <person name="Walter F."/>
            <person name="Albersmeier A."/>
            <person name="Kalinowski J."/>
            <person name="Ruckert C."/>
        </authorList>
    </citation>
    <scope>NUCLEOTIDE SEQUENCE</scope>
    <source>
        <strain evidence="4">CGMCC 1.12214</strain>
    </source>
</reference>
<dbReference type="CDD" id="cd04623">
    <property type="entry name" value="CBS_pair_bac_euk"/>
    <property type="match status" value="1"/>
</dbReference>
<dbReference type="SUPFAM" id="SSF54631">
    <property type="entry name" value="CBS-domain pair"/>
    <property type="match status" value="1"/>
</dbReference>
<dbReference type="Proteomes" id="UP000603912">
    <property type="component" value="Unassembled WGS sequence"/>
</dbReference>
<dbReference type="PANTHER" id="PTHR43080">
    <property type="entry name" value="CBS DOMAIN-CONTAINING PROTEIN CBSX3, MITOCHONDRIAL"/>
    <property type="match status" value="1"/>
</dbReference>
<dbReference type="InterPro" id="IPR046342">
    <property type="entry name" value="CBS_dom_sf"/>
</dbReference>
<name>A0A917MJB4_9HYPH</name>
<dbReference type="InterPro" id="IPR051257">
    <property type="entry name" value="Diverse_CBS-Domain"/>
</dbReference>
<dbReference type="SMART" id="SM00116">
    <property type="entry name" value="CBS"/>
    <property type="match status" value="2"/>
</dbReference>
<protein>
    <submittedName>
        <fullName evidence="4">Inosine-5-monophosphate dehydrogenase</fullName>
    </submittedName>
</protein>
<proteinExistence type="predicted"/>
<dbReference type="PROSITE" id="PS51371">
    <property type="entry name" value="CBS"/>
    <property type="match status" value="2"/>
</dbReference>
<dbReference type="RefSeq" id="WP_188518826.1">
    <property type="nucleotide sequence ID" value="NZ_BMES01000002.1"/>
</dbReference>
<organism evidence="4 5">
    <name type="scientific">Alsobacter metallidurans</name>
    <dbReference type="NCBI Taxonomy" id="340221"/>
    <lineage>
        <taxon>Bacteria</taxon>
        <taxon>Pseudomonadati</taxon>
        <taxon>Pseudomonadota</taxon>
        <taxon>Alphaproteobacteria</taxon>
        <taxon>Hyphomicrobiales</taxon>
        <taxon>Alsobacteraceae</taxon>
        <taxon>Alsobacter</taxon>
    </lineage>
</organism>
<dbReference type="InterPro" id="IPR000644">
    <property type="entry name" value="CBS_dom"/>
</dbReference>
<feature type="domain" description="CBS" evidence="3">
    <location>
        <begin position="8"/>
        <end position="68"/>
    </location>
</feature>
<feature type="domain" description="CBS" evidence="3">
    <location>
        <begin position="76"/>
        <end position="133"/>
    </location>
</feature>
<dbReference type="AlphaFoldDB" id="A0A917MJB4"/>
<comment type="caution">
    <text evidence="4">The sequence shown here is derived from an EMBL/GenBank/DDBJ whole genome shotgun (WGS) entry which is preliminary data.</text>
</comment>
<evidence type="ECO:0000256" key="1">
    <source>
        <dbReference type="ARBA" id="ARBA00023122"/>
    </source>
</evidence>
<evidence type="ECO:0000259" key="3">
    <source>
        <dbReference type="PROSITE" id="PS51371"/>
    </source>
</evidence>
<evidence type="ECO:0000313" key="4">
    <source>
        <dbReference type="EMBL" id="GGH25829.1"/>
    </source>
</evidence>
<sequence length="143" mass="15312">MTVSRILSTKGRDVVTIQPHRTLGEAAKLLGERRIGAVVVSGSDGAVHGILSERDIVRALGKAGSAALDDAVSRHMTAEVITCAPDTMIVDVMEDMTSGRFRHMPVVEGGRLAGIISIGDVVKHRLNEMQHETQALREYITAG</sequence>
<dbReference type="InterPro" id="IPR044725">
    <property type="entry name" value="CBSX3_CBS_dom"/>
</dbReference>
<reference evidence="4" key="2">
    <citation type="submission" date="2020-09" db="EMBL/GenBank/DDBJ databases">
        <authorList>
            <person name="Sun Q."/>
            <person name="Zhou Y."/>
        </authorList>
    </citation>
    <scope>NUCLEOTIDE SEQUENCE</scope>
    <source>
        <strain evidence="4">CGMCC 1.12214</strain>
    </source>
</reference>
<dbReference type="Pfam" id="PF00571">
    <property type="entry name" value="CBS"/>
    <property type="match status" value="2"/>
</dbReference>
<gene>
    <name evidence="4" type="ORF">GCM10007036_33190</name>
</gene>
<evidence type="ECO:0000256" key="2">
    <source>
        <dbReference type="PROSITE-ProRule" id="PRU00703"/>
    </source>
</evidence>
<accession>A0A917MJB4</accession>
<dbReference type="PANTHER" id="PTHR43080:SF2">
    <property type="entry name" value="CBS DOMAIN-CONTAINING PROTEIN"/>
    <property type="match status" value="1"/>
</dbReference>
<evidence type="ECO:0000313" key="5">
    <source>
        <dbReference type="Proteomes" id="UP000603912"/>
    </source>
</evidence>
<keyword evidence="5" id="KW-1185">Reference proteome</keyword>
<dbReference type="Gene3D" id="3.10.580.10">
    <property type="entry name" value="CBS-domain"/>
    <property type="match status" value="1"/>
</dbReference>
<keyword evidence="1 2" id="KW-0129">CBS domain</keyword>